<protein>
    <recommendedName>
        <fullName evidence="6">Angiogenic factor with G patch and FHA domains 1</fullName>
    </recommendedName>
</protein>
<feature type="domain" description="FHA" evidence="2">
    <location>
        <begin position="83"/>
        <end position="136"/>
    </location>
</feature>
<evidence type="ECO:0008006" key="6">
    <source>
        <dbReference type="Google" id="ProtNLM"/>
    </source>
</evidence>
<dbReference type="InterPro" id="IPR053027">
    <property type="entry name" value="AGGF1"/>
</dbReference>
<evidence type="ECO:0000313" key="4">
    <source>
        <dbReference type="EMBL" id="CAL1716547.1"/>
    </source>
</evidence>
<feature type="compositionally biased region" description="Low complexity" evidence="1">
    <location>
        <begin position="251"/>
        <end position="260"/>
    </location>
</feature>
<feature type="compositionally biased region" description="Acidic residues" evidence="1">
    <location>
        <begin position="1"/>
        <end position="11"/>
    </location>
</feature>
<dbReference type="Proteomes" id="UP001497453">
    <property type="component" value="Chromosome 9"/>
</dbReference>
<dbReference type="SMART" id="SM00240">
    <property type="entry name" value="FHA"/>
    <property type="match status" value="1"/>
</dbReference>
<gene>
    <name evidence="4" type="ORF">GFSPODELE1_LOCUS10797</name>
</gene>
<evidence type="ECO:0000259" key="3">
    <source>
        <dbReference type="PROSITE" id="PS50174"/>
    </source>
</evidence>
<feature type="compositionally biased region" description="Polar residues" evidence="1">
    <location>
        <begin position="277"/>
        <end position="288"/>
    </location>
</feature>
<feature type="region of interest" description="Disordered" evidence="1">
    <location>
        <begin position="199"/>
        <end position="234"/>
    </location>
</feature>
<evidence type="ECO:0000259" key="2">
    <source>
        <dbReference type="PROSITE" id="PS50006"/>
    </source>
</evidence>
<evidence type="ECO:0000313" key="5">
    <source>
        <dbReference type="Proteomes" id="UP001497453"/>
    </source>
</evidence>
<evidence type="ECO:0000256" key="1">
    <source>
        <dbReference type="SAM" id="MobiDB-lite"/>
    </source>
</evidence>
<dbReference type="Pfam" id="PF01585">
    <property type="entry name" value="G-patch"/>
    <property type="match status" value="1"/>
</dbReference>
<feature type="compositionally biased region" description="Basic and acidic residues" evidence="1">
    <location>
        <begin position="199"/>
        <end position="212"/>
    </location>
</feature>
<dbReference type="InterPro" id="IPR008984">
    <property type="entry name" value="SMAD_FHA_dom_sf"/>
</dbReference>
<sequence length="398" mass="43706">MEDGEIQAEDSYDPKYEWPGSDNPAIYDFDNYGVLTPTEPRVDEPATSDTGSSSLASLRLLVRTSSILPSEKTLAIIDGFHEVQIGRDVAPPASETPRIRLKEMEVSKIHATIYWDGGRKEWSVVDMGSKHGTFLQSFASTSAARAIRLSSPRVASIPRRLRHGDQLTVGGTTFIVHIHENRMPCVDCSAAGGDEIELFDNRRRQRERESAQKRKHEAMESPSTAPVPTERDPKRAITMLKRSLLSRHDPSSPASSSGSPNAYLDRSARRRAFHPDTTPTPSRNSTPFIDTRLPIQSLPATPEPVSAPAVPLPSSNVGHRLLMKQGWQPGTALGTPDDSPDGTIALTEPLDLAGNIRRTGLGSSKPLAPQDSRGPEDWRAVGRMRRWATMHSTDRSVT</sequence>
<dbReference type="PANTHER" id="PTHR23106:SF24">
    <property type="entry name" value="ANGIOGENIC FACTOR WITH G PATCH AND FHA DOMAINS 1"/>
    <property type="match status" value="1"/>
</dbReference>
<feature type="region of interest" description="Disordered" evidence="1">
    <location>
        <begin position="244"/>
        <end position="263"/>
    </location>
</feature>
<dbReference type="SUPFAM" id="SSF49879">
    <property type="entry name" value="SMAD/FHA domain"/>
    <property type="match status" value="1"/>
</dbReference>
<dbReference type="EMBL" id="OZ037952">
    <property type="protein sequence ID" value="CAL1716547.1"/>
    <property type="molecule type" value="Genomic_DNA"/>
</dbReference>
<dbReference type="PROSITE" id="PS50006">
    <property type="entry name" value="FHA_DOMAIN"/>
    <property type="match status" value="1"/>
</dbReference>
<dbReference type="Gene3D" id="2.60.200.20">
    <property type="match status" value="1"/>
</dbReference>
<dbReference type="PANTHER" id="PTHR23106">
    <property type="entry name" value="ANGIOGENIC FACTOR WITH G PATCH AND FHA DOMAINS 1"/>
    <property type="match status" value="1"/>
</dbReference>
<dbReference type="InterPro" id="IPR000467">
    <property type="entry name" value="G_patch_dom"/>
</dbReference>
<dbReference type="InterPro" id="IPR000253">
    <property type="entry name" value="FHA_dom"/>
</dbReference>
<feature type="region of interest" description="Disordered" evidence="1">
    <location>
        <begin position="358"/>
        <end position="380"/>
    </location>
</feature>
<organism evidence="4 5">
    <name type="scientific">Somion occarium</name>
    <dbReference type="NCBI Taxonomy" id="3059160"/>
    <lineage>
        <taxon>Eukaryota</taxon>
        <taxon>Fungi</taxon>
        <taxon>Dikarya</taxon>
        <taxon>Basidiomycota</taxon>
        <taxon>Agaricomycotina</taxon>
        <taxon>Agaricomycetes</taxon>
        <taxon>Polyporales</taxon>
        <taxon>Cerrenaceae</taxon>
        <taxon>Somion</taxon>
    </lineage>
</organism>
<dbReference type="Pfam" id="PF00498">
    <property type="entry name" value="FHA"/>
    <property type="match status" value="1"/>
</dbReference>
<name>A0ABP1EBI1_9APHY</name>
<feature type="domain" description="G-patch" evidence="3">
    <location>
        <begin position="314"/>
        <end position="366"/>
    </location>
</feature>
<accession>A0ABP1EBI1</accession>
<dbReference type="PROSITE" id="PS50174">
    <property type="entry name" value="G_PATCH"/>
    <property type="match status" value="1"/>
</dbReference>
<proteinExistence type="predicted"/>
<feature type="region of interest" description="Disordered" evidence="1">
    <location>
        <begin position="1"/>
        <end position="24"/>
    </location>
</feature>
<keyword evidence="5" id="KW-1185">Reference proteome</keyword>
<reference evidence="5" key="1">
    <citation type="submission" date="2024-04" db="EMBL/GenBank/DDBJ databases">
        <authorList>
            <person name="Shaw F."/>
            <person name="Minotto A."/>
        </authorList>
    </citation>
    <scope>NUCLEOTIDE SEQUENCE [LARGE SCALE GENOMIC DNA]</scope>
</reference>
<feature type="region of interest" description="Disordered" evidence="1">
    <location>
        <begin position="270"/>
        <end position="290"/>
    </location>
</feature>
<dbReference type="SMART" id="SM00443">
    <property type="entry name" value="G_patch"/>
    <property type="match status" value="1"/>
</dbReference>